<dbReference type="PROSITE" id="PS50211">
    <property type="entry name" value="DENN"/>
    <property type="match status" value="1"/>
</dbReference>
<organism evidence="4 5">
    <name type="scientific">Calicophoron daubneyi</name>
    <name type="common">Rumen fluke</name>
    <name type="synonym">Paramphistomum daubneyi</name>
    <dbReference type="NCBI Taxonomy" id="300641"/>
    <lineage>
        <taxon>Eukaryota</taxon>
        <taxon>Metazoa</taxon>
        <taxon>Spiralia</taxon>
        <taxon>Lophotrochozoa</taxon>
        <taxon>Platyhelminthes</taxon>
        <taxon>Trematoda</taxon>
        <taxon>Digenea</taxon>
        <taxon>Plagiorchiida</taxon>
        <taxon>Pronocephalata</taxon>
        <taxon>Paramphistomoidea</taxon>
        <taxon>Paramphistomidae</taxon>
        <taxon>Calicophoron</taxon>
    </lineage>
</organism>
<feature type="compositionally biased region" description="Low complexity" evidence="2">
    <location>
        <begin position="278"/>
        <end position="291"/>
    </location>
</feature>
<proteinExistence type="inferred from homology"/>
<evidence type="ECO:0000313" key="5">
    <source>
        <dbReference type="Proteomes" id="UP001497525"/>
    </source>
</evidence>
<comment type="similarity">
    <text evidence="1">Belongs to the AVL9 family.</text>
</comment>
<name>A0AAV2TKI2_CALDB</name>
<dbReference type="PANTHER" id="PTHR31017:SF1">
    <property type="entry name" value="LATE SECRETORY PATHWAY PROTEIN AVL9 HOMOLOG"/>
    <property type="match status" value="1"/>
</dbReference>
<comment type="caution">
    <text evidence="4">The sequence shown here is derived from an EMBL/GenBank/DDBJ whole genome shotgun (WGS) entry which is preliminary data.</text>
</comment>
<dbReference type="Proteomes" id="UP001497525">
    <property type="component" value="Unassembled WGS sequence"/>
</dbReference>
<dbReference type="InterPro" id="IPR051731">
    <property type="entry name" value="DENND11/AVL9_GEFs"/>
</dbReference>
<evidence type="ECO:0000259" key="3">
    <source>
        <dbReference type="PROSITE" id="PS50211"/>
    </source>
</evidence>
<accession>A0AAV2TKI2</accession>
<protein>
    <recommendedName>
        <fullName evidence="3">UDENN domain-containing protein</fullName>
    </recommendedName>
</protein>
<reference evidence="4" key="1">
    <citation type="submission" date="2024-06" db="EMBL/GenBank/DDBJ databases">
        <authorList>
            <person name="Liu X."/>
            <person name="Lenzi L."/>
            <person name="Haldenby T S."/>
            <person name="Uol C."/>
        </authorList>
    </citation>
    <scope>NUCLEOTIDE SEQUENCE</scope>
</reference>
<dbReference type="InterPro" id="IPR018307">
    <property type="entry name" value="ABL9/DENND6_dom"/>
</dbReference>
<evidence type="ECO:0000313" key="4">
    <source>
        <dbReference type="EMBL" id="CAL5137469.1"/>
    </source>
</evidence>
<feature type="region of interest" description="Disordered" evidence="2">
    <location>
        <begin position="345"/>
        <end position="364"/>
    </location>
</feature>
<evidence type="ECO:0000256" key="2">
    <source>
        <dbReference type="SAM" id="MobiDB-lite"/>
    </source>
</evidence>
<dbReference type="PANTHER" id="PTHR31017">
    <property type="entry name" value="LATE SECRETORY PATHWAY PROTEIN AVL9-RELATED"/>
    <property type="match status" value="1"/>
</dbReference>
<feature type="domain" description="UDENN" evidence="3">
    <location>
        <begin position="9"/>
        <end position="443"/>
    </location>
</feature>
<dbReference type="AlphaFoldDB" id="A0AAV2TKI2"/>
<evidence type="ECO:0000256" key="1">
    <source>
        <dbReference type="ARBA" id="ARBA00038178"/>
    </source>
</evidence>
<sequence length="851" mass="93137">MGRSYTCLLHIFAVGFHHRRGATVELVYPPLNGAADADIMSDDDEVINLPNKWGNLPSLALPDGAHNYQKDSIYFTLPSLEKEDVAVFGIASYRQVDSLAYLQANPEVTRNTVQKSLVVLSRFPLFSFIAHHLSRVAESLFLSGGFTLENLVQAYGELETTASSALLTPTVYQDALYFNLSAANFVRVYGRDALTLFKLILLERRILFDGESAGYLCNWIITLLSLFPDTLANGFSSCAFIDPTWLSDRSCWSSVPRSIPPQNAAQGKESDNLHTSRSYQDLLSSHQSDQSAPSENRVPETNGLKLTESDKIIYREKTEQTSALMSVTSTEEMPIADTGATSVHLRPKCQQDTSDQRANESPCHSDLTADSSFTAIPHILDTVDSPFLTDNWGFPLALFTKSYIVPLYAPLGFLDTLLEETSCKLLKLSENSFVSQTTERCVRSFLAGATNPLLRTHRELADVIVASLSPTEGLTDSTACQSSALTQLFDETVKAAPIESRIVSASGGEECSSLTAQDKLVVAQGTKAASIHTKRPSQIIRICQSSNHTCSGLRSTPAPLSQALQLTRLDRLFMDHLHRTVSLWYEAKAALLDLAKLPPSSSITELLSQEDQSLLDRLSLSQKTVLLQFPSDAILDTWIRQQFVTYLHAVLLTAEGYNETEGDFGSSFVTCLRSSRCFLIWRNQFVPGKIFTVSSPHQTIVPSSSITTTATETIRPVSVSDPQNVHPTELLASPTVTNRPAALSIFMDPSEHNQSQPTASLASILAQHPGRRMSESDDWGQFVDGVKRFGNMAADLGRRLGTQGMSGFNRLSGGVNSNFRSGFSSSNVISKFSDAFRSLLSSSGTGGSANR</sequence>
<feature type="region of interest" description="Disordered" evidence="2">
    <location>
        <begin position="257"/>
        <end position="302"/>
    </location>
</feature>
<gene>
    <name evidence="4" type="ORF">CDAUBV1_LOCUS11779</name>
</gene>
<dbReference type="GO" id="GO:0005737">
    <property type="term" value="C:cytoplasm"/>
    <property type="evidence" value="ECO:0007669"/>
    <property type="project" value="TreeGrafter"/>
</dbReference>
<dbReference type="Pfam" id="PF09794">
    <property type="entry name" value="Avl9"/>
    <property type="match status" value="1"/>
</dbReference>
<dbReference type="InterPro" id="IPR037516">
    <property type="entry name" value="Tripartite_DENN"/>
</dbReference>
<dbReference type="EMBL" id="CAXLJL010000401">
    <property type="protein sequence ID" value="CAL5137469.1"/>
    <property type="molecule type" value="Genomic_DNA"/>
</dbReference>